<dbReference type="EMBL" id="JAINDJ010000006">
    <property type="protein sequence ID" value="KAG9445408.1"/>
    <property type="molecule type" value="Genomic_DNA"/>
</dbReference>
<dbReference type="SUPFAM" id="SSF49785">
    <property type="entry name" value="Galactose-binding domain-like"/>
    <property type="match status" value="2"/>
</dbReference>
<evidence type="ECO:0000256" key="3">
    <source>
        <dbReference type="ARBA" id="ARBA00012756"/>
    </source>
</evidence>
<keyword evidence="4 9" id="KW-0732">Signal</keyword>
<evidence type="ECO:0000256" key="5">
    <source>
        <dbReference type="ARBA" id="ARBA00022801"/>
    </source>
</evidence>
<comment type="similarity">
    <text evidence="2 8">Belongs to the glycosyl hydrolase 35 family.</text>
</comment>
<dbReference type="InterPro" id="IPR017853">
    <property type="entry name" value="GH"/>
</dbReference>
<feature type="signal peptide" evidence="9">
    <location>
        <begin position="1"/>
        <end position="24"/>
    </location>
</feature>
<dbReference type="Pfam" id="PF01301">
    <property type="entry name" value="Glyco_hydro_35"/>
    <property type="match status" value="1"/>
</dbReference>
<dbReference type="InterPro" id="IPR000922">
    <property type="entry name" value="Lectin_gal-bd_dom"/>
</dbReference>
<evidence type="ECO:0000256" key="4">
    <source>
        <dbReference type="ARBA" id="ARBA00022729"/>
    </source>
</evidence>
<dbReference type="Gene3D" id="2.60.120.260">
    <property type="entry name" value="Galactose-binding domain-like"/>
    <property type="match status" value="2"/>
</dbReference>
<dbReference type="Pfam" id="PF02140">
    <property type="entry name" value="SUEL_Lectin"/>
    <property type="match status" value="1"/>
</dbReference>
<dbReference type="PROSITE" id="PS50228">
    <property type="entry name" value="SUEL_LECTIN"/>
    <property type="match status" value="1"/>
</dbReference>
<evidence type="ECO:0000259" key="10">
    <source>
        <dbReference type="PROSITE" id="PS50228"/>
    </source>
</evidence>
<comment type="catalytic activity">
    <reaction evidence="1 7">
        <text>Hydrolysis of terminal non-reducing beta-D-galactose residues in beta-D-galactosides.</text>
        <dbReference type="EC" id="3.2.1.23"/>
    </reaction>
</comment>
<dbReference type="InterPro" id="IPR001944">
    <property type="entry name" value="Glycoside_Hdrlase_35"/>
</dbReference>
<dbReference type="CDD" id="cd22842">
    <property type="entry name" value="Gal_Rha_Lectin_BGal"/>
    <property type="match status" value="1"/>
</dbReference>
<keyword evidence="6 7" id="KW-0326">Glycosidase</keyword>
<dbReference type="Proteomes" id="UP000825729">
    <property type="component" value="Unassembled WGS sequence"/>
</dbReference>
<dbReference type="EC" id="3.2.1.23" evidence="3 7"/>
<dbReference type="Pfam" id="PF21467">
    <property type="entry name" value="BetaGal_gal-bd"/>
    <property type="match status" value="2"/>
</dbReference>
<evidence type="ECO:0000313" key="12">
    <source>
        <dbReference type="Proteomes" id="UP000825729"/>
    </source>
</evidence>
<dbReference type="InterPro" id="IPR008979">
    <property type="entry name" value="Galactose-bd-like_sf"/>
</dbReference>
<dbReference type="Gene3D" id="3.20.20.80">
    <property type="entry name" value="Glycosidases"/>
    <property type="match status" value="1"/>
</dbReference>
<name>A0AAV7E9K9_ARIFI</name>
<proteinExistence type="inferred from homology"/>
<dbReference type="Gene3D" id="2.60.120.740">
    <property type="match status" value="1"/>
</dbReference>
<evidence type="ECO:0000313" key="11">
    <source>
        <dbReference type="EMBL" id="KAG9445408.1"/>
    </source>
</evidence>
<dbReference type="AlphaFoldDB" id="A0AAV7E9K9"/>
<protein>
    <recommendedName>
        <fullName evidence="3 7">Beta-galactosidase</fullName>
        <ecNumber evidence="3 7">3.2.1.23</ecNumber>
    </recommendedName>
</protein>
<evidence type="ECO:0000256" key="7">
    <source>
        <dbReference type="RuleBase" id="RU000675"/>
    </source>
</evidence>
<dbReference type="InterPro" id="IPR019801">
    <property type="entry name" value="Glyco_hydro_35_CS"/>
</dbReference>
<dbReference type="GO" id="GO:0004565">
    <property type="term" value="F:beta-galactosidase activity"/>
    <property type="evidence" value="ECO:0007669"/>
    <property type="project" value="UniProtKB-EC"/>
</dbReference>
<dbReference type="FunFam" id="3.20.20.80:FF:000006">
    <property type="entry name" value="Beta-galactosidase"/>
    <property type="match status" value="1"/>
</dbReference>
<evidence type="ECO:0000256" key="1">
    <source>
        <dbReference type="ARBA" id="ARBA00001412"/>
    </source>
</evidence>
<sequence>MAKGMMYLTLALVLFSCSILSSVATDVSYDGTAILINGERRLLISGAIHYPRSTPEMWPELMQKAKEGGLNTIETYVFWNVHEPRYRDYNFEGRLNLVRFMKTVHDAGLHAVLRIGPYVCAEWNYGGFPIWLEQLPGVELRTDNEVYKNEMQNFTTLIVDMMKQENLFAPQGGPIILAQIENEYGNIQWAYGDAAQKYVQWCANLAESYSLGIPWIMCQQDDAPDPLISTCNGYYCDNWEPKKPNIPKMWTENWSGWYKNWGASDPHRPAEDLAFAVARFFQRSGTFTNYYMYHGGTNFGRTSGGPYIVTSYDYDAPLDEYGNVKQPKWGHLKQLHETLYSIEKQLTYGVSTSTDHGNDVWSTKYLYKDTAACFLSNVNLTDATVQFEGNEYHLPGWSVSVLPDCKNVAYNTAKVSTQTSVMVKKPNQAEKQPEAINWVWRAEHFKDVATGKKSDLTANKLLEQVSTTLDASDYLWYTTSVDIPAGSPYLSKDTILHVNTTGHGLHAFVNGKLIGTQYRLRDSFEFVFEAPLQYLKKGVNHISILSATVGLPNYGPRFEKAVAGLVGGPVKLISGQNTQDLSTNQWTYKIGLDGEEKQLYSEDAHHSWHSTDMPTNRFMVWYKGAFKAPLGTETVVVDLGSMGKGAAWINGNSIGRYWANFSTKADGCPACDYKGAYQAWRCTTGCGTSSQRWYHVPRSFLKSSNNVITLFEEFGGNPSQVSFETVTVGTACATVAEGKTLELSCTGGRLISEIQFASYGDAAGSCGSFSEVTCGSETALSAVQEACVGKTSCKIQVSDEVLGAGSCVRGVAKNLVVQAAC</sequence>
<organism evidence="11 12">
    <name type="scientific">Aristolochia fimbriata</name>
    <name type="common">White veined hardy Dutchman's pipe vine</name>
    <dbReference type="NCBI Taxonomy" id="158543"/>
    <lineage>
        <taxon>Eukaryota</taxon>
        <taxon>Viridiplantae</taxon>
        <taxon>Streptophyta</taxon>
        <taxon>Embryophyta</taxon>
        <taxon>Tracheophyta</taxon>
        <taxon>Spermatophyta</taxon>
        <taxon>Magnoliopsida</taxon>
        <taxon>Magnoliidae</taxon>
        <taxon>Piperales</taxon>
        <taxon>Aristolochiaceae</taxon>
        <taxon>Aristolochia</taxon>
    </lineage>
</organism>
<dbReference type="InterPro" id="IPR031330">
    <property type="entry name" value="Gly_Hdrlase_35_cat"/>
</dbReference>
<dbReference type="InterPro" id="IPR048913">
    <property type="entry name" value="BetaGal_gal-bd"/>
</dbReference>
<evidence type="ECO:0000256" key="9">
    <source>
        <dbReference type="SAM" id="SignalP"/>
    </source>
</evidence>
<comment type="caution">
    <text evidence="11">The sequence shown here is derived from an EMBL/GenBank/DDBJ whole genome shotgun (WGS) entry which is preliminary data.</text>
</comment>
<dbReference type="GO" id="GO:0030246">
    <property type="term" value="F:carbohydrate binding"/>
    <property type="evidence" value="ECO:0007669"/>
    <property type="project" value="InterPro"/>
</dbReference>
<evidence type="ECO:0000256" key="2">
    <source>
        <dbReference type="ARBA" id="ARBA00009809"/>
    </source>
</evidence>
<dbReference type="InterPro" id="IPR041392">
    <property type="entry name" value="GHD"/>
</dbReference>
<accession>A0AAV7E9K9</accession>
<dbReference type="FunFam" id="2.60.120.260:FF:000142">
    <property type="entry name" value="Beta-galactosidase"/>
    <property type="match status" value="1"/>
</dbReference>
<dbReference type="InterPro" id="IPR043159">
    <property type="entry name" value="Lectin_gal-bd_sf"/>
</dbReference>
<feature type="domain" description="SUEL-type lectin" evidence="10">
    <location>
        <begin position="735"/>
        <end position="821"/>
    </location>
</feature>
<keyword evidence="12" id="KW-1185">Reference proteome</keyword>
<reference evidence="11 12" key="1">
    <citation type="submission" date="2021-07" db="EMBL/GenBank/DDBJ databases">
        <title>The Aristolochia fimbriata genome: insights into angiosperm evolution, floral development and chemical biosynthesis.</title>
        <authorList>
            <person name="Jiao Y."/>
        </authorList>
    </citation>
    <scope>NUCLEOTIDE SEQUENCE [LARGE SCALE GENOMIC DNA]</scope>
    <source>
        <strain evidence="11">IBCAS-2021</strain>
        <tissue evidence="11">Leaf</tissue>
    </source>
</reference>
<keyword evidence="5 7" id="KW-0378">Hydrolase</keyword>
<dbReference type="SUPFAM" id="SSF51445">
    <property type="entry name" value="(Trans)glycosidases"/>
    <property type="match status" value="1"/>
</dbReference>
<dbReference type="PROSITE" id="PS01182">
    <property type="entry name" value="GLYCOSYL_HYDROL_F35"/>
    <property type="match status" value="1"/>
</dbReference>
<feature type="chain" id="PRO_5043742448" description="Beta-galactosidase" evidence="9">
    <location>
        <begin position="25"/>
        <end position="821"/>
    </location>
</feature>
<dbReference type="PRINTS" id="PR00742">
    <property type="entry name" value="GLHYDRLASE35"/>
</dbReference>
<dbReference type="Pfam" id="PF17834">
    <property type="entry name" value="GHD"/>
    <property type="match status" value="1"/>
</dbReference>
<gene>
    <name evidence="11" type="ORF">H6P81_016748</name>
</gene>
<evidence type="ECO:0000256" key="8">
    <source>
        <dbReference type="RuleBase" id="RU003679"/>
    </source>
</evidence>
<evidence type="ECO:0000256" key="6">
    <source>
        <dbReference type="ARBA" id="ARBA00023295"/>
    </source>
</evidence>
<dbReference type="PANTHER" id="PTHR23421">
    <property type="entry name" value="BETA-GALACTOSIDASE RELATED"/>
    <property type="match status" value="1"/>
</dbReference>
<dbReference type="PROSITE" id="PS51257">
    <property type="entry name" value="PROKAR_LIPOPROTEIN"/>
    <property type="match status" value="1"/>
</dbReference>
<dbReference type="GO" id="GO:0005975">
    <property type="term" value="P:carbohydrate metabolic process"/>
    <property type="evidence" value="ECO:0007669"/>
    <property type="project" value="InterPro"/>
</dbReference>